<dbReference type="EMBL" id="JANPWB010000005">
    <property type="protein sequence ID" value="KAJ1183792.1"/>
    <property type="molecule type" value="Genomic_DNA"/>
</dbReference>
<dbReference type="Proteomes" id="UP001066276">
    <property type="component" value="Chromosome 3_1"/>
</dbReference>
<gene>
    <name evidence="2" type="ORF">NDU88_000606</name>
</gene>
<keyword evidence="3" id="KW-1185">Reference proteome</keyword>
<evidence type="ECO:0000313" key="2">
    <source>
        <dbReference type="EMBL" id="KAJ1183792.1"/>
    </source>
</evidence>
<reference evidence="2" key="1">
    <citation type="journal article" date="2022" name="bioRxiv">
        <title>Sequencing and chromosome-scale assembly of the giantPleurodeles waltlgenome.</title>
        <authorList>
            <person name="Brown T."/>
            <person name="Elewa A."/>
            <person name="Iarovenko S."/>
            <person name="Subramanian E."/>
            <person name="Araus A.J."/>
            <person name="Petzold A."/>
            <person name="Susuki M."/>
            <person name="Suzuki K.-i.T."/>
            <person name="Hayashi T."/>
            <person name="Toyoda A."/>
            <person name="Oliveira C."/>
            <person name="Osipova E."/>
            <person name="Leigh N.D."/>
            <person name="Simon A."/>
            <person name="Yun M.H."/>
        </authorList>
    </citation>
    <scope>NUCLEOTIDE SEQUENCE</scope>
    <source>
        <strain evidence="2">20211129_DDA</strain>
        <tissue evidence="2">Liver</tissue>
    </source>
</reference>
<proteinExistence type="predicted"/>
<evidence type="ECO:0000313" key="3">
    <source>
        <dbReference type="Proteomes" id="UP001066276"/>
    </source>
</evidence>
<comment type="caution">
    <text evidence="2">The sequence shown here is derived from an EMBL/GenBank/DDBJ whole genome shotgun (WGS) entry which is preliminary data.</text>
</comment>
<accession>A0AAV7U4G7</accession>
<evidence type="ECO:0000256" key="1">
    <source>
        <dbReference type="SAM" id="MobiDB-lite"/>
    </source>
</evidence>
<organism evidence="2 3">
    <name type="scientific">Pleurodeles waltl</name>
    <name type="common">Iberian ribbed newt</name>
    <dbReference type="NCBI Taxonomy" id="8319"/>
    <lineage>
        <taxon>Eukaryota</taxon>
        <taxon>Metazoa</taxon>
        <taxon>Chordata</taxon>
        <taxon>Craniata</taxon>
        <taxon>Vertebrata</taxon>
        <taxon>Euteleostomi</taxon>
        <taxon>Amphibia</taxon>
        <taxon>Batrachia</taxon>
        <taxon>Caudata</taxon>
        <taxon>Salamandroidea</taxon>
        <taxon>Salamandridae</taxon>
        <taxon>Pleurodelinae</taxon>
        <taxon>Pleurodeles</taxon>
    </lineage>
</organism>
<sequence length="88" mass="9925">MRSPHAIASFEGEGRGREVTVGGSDRWLRRHWIKPTFEPINLEWSFVTFSQRRLSGCSASAGCDESRRLSSGRSVEPASAWSEWIQPC</sequence>
<protein>
    <submittedName>
        <fullName evidence="2">Uncharacterized protein</fullName>
    </submittedName>
</protein>
<name>A0AAV7U4G7_PLEWA</name>
<feature type="region of interest" description="Disordered" evidence="1">
    <location>
        <begin position="1"/>
        <end position="20"/>
    </location>
</feature>
<dbReference type="AlphaFoldDB" id="A0AAV7U4G7"/>